<keyword evidence="2" id="KW-0732">Signal</keyword>
<feature type="compositionally biased region" description="Basic residues" evidence="1">
    <location>
        <begin position="138"/>
        <end position="148"/>
    </location>
</feature>
<sequence length="384" mass="41545">MYTAALLFIVTVMSLVSTAAGAFRHGGCDVCAGDDLSGRTNSTDATINETFIGIDLRKRNGDRARNVSAGGPNDKTSSRSGSITSASEADERLMICSLANGGASYETHPMPTLSILITAFLGLASRAVGEFRSRVRHLRRRQRRHLQRPRGTTPATPKSPKIARLARPDDIISDEMSAHGPNIGAVVGIDLDLRNATVTTICPVVDVSSGLNLPTFQITALDLNRCLGWDPDKQILSLQEWGNFTTVGNCRQCSLPQQNVNATMRCSCPDLNGNMVNVFTNLDPVLEKLGGYIVCFSMKHLGDIGRHLSQAQSAWSRRSSLAVGRGSSVDNSFWRRLNAAVISESFGQGHGSLPVLDDAQLSAAILPFRQLPEVMFVKQKTQFC</sequence>
<feature type="signal peptide" evidence="2">
    <location>
        <begin position="1"/>
        <end position="21"/>
    </location>
</feature>
<accession>A0AAE1CH31</accession>
<reference evidence="3" key="2">
    <citation type="submission" date="2023-06" db="EMBL/GenBank/DDBJ databases">
        <authorList>
            <consortium name="Lawrence Berkeley National Laboratory"/>
            <person name="Haridas S."/>
            <person name="Hensen N."/>
            <person name="Bonometti L."/>
            <person name="Westerberg I."/>
            <person name="Brannstrom I.O."/>
            <person name="Guillou S."/>
            <person name="Cros-Aarteil S."/>
            <person name="Calhoun S."/>
            <person name="Kuo A."/>
            <person name="Mondo S."/>
            <person name="Pangilinan J."/>
            <person name="Riley R."/>
            <person name="Labutti K."/>
            <person name="Andreopoulos B."/>
            <person name="Lipzen A."/>
            <person name="Chen C."/>
            <person name="Yanf M."/>
            <person name="Daum C."/>
            <person name="Ng V."/>
            <person name="Clum A."/>
            <person name="Steindorff A."/>
            <person name="Ohm R."/>
            <person name="Martin F."/>
            <person name="Silar P."/>
            <person name="Natvig D."/>
            <person name="Lalanne C."/>
            <person name="Gautier V."/>
            <person name="Ament-Velasquez S.L."/>
            <person name="Kruys A."/>
            <person name="Hutchinson M.I."/>
            <person name="Powell A.J."/>
            <person name="Barry K."/>
            <person name="Miller A.N."/>
            <person name="Grigoriev I.V."/>
            <person name="Debuchy R."/>
            <person name="Gladieux P."/>
            <person name="Thoren M.H."/>
            <person name="Johannesson H."/>
        </authorList>
    </citation>
    <scope>NUCLEOTIDE SEQUENCE</scope>
    <source>
        <strain evidence="3">CBS 314.62</strain>
    </source>
</reference>
<proteinExistence type="predicted"/>
<evidence type="ECO:0000256" key="2">
    <source>
        <dbReference type="SAM" id="SignalP"/>
    </source>
</evidence>
<dbReference type="InterPro" id="IPR036673">
    <property type="entry name" value="Cyanovirin-N_sf"/>
</dbReference>
<gene>
    <name evidence="3" type="ORF">B0T22DRAFT_505997</name>
</gene>
<reference evidence="3" key="1">
    <citation type="journal article" date="2023" name="Mol. Phylogenet. Evol.">
        <title>Genome-scale phylogeny and comparative genomics of the fungal order Sordariales.</title>
        <authorList>
            <person name="Hensen N."/>
            <person name="Bonometti L."/>
            <person name="Westerberg I."/>
            <person name="Brannstrom I.O."/>
            <person name="Guillou S."/>
            <person name="Cros-Aarteil S."/>
            <person name="Calhoun S."/>
            <person name="Haridas S."/>
            <person name="Kuo A."/>
            <person name="Mondo S."/>
            <person name="Pangilinan J."/>
            <person name="Riley R."/>
            <person name="LaButti K."/>
            <person name="Andreopoulos B."/>
            <person name="Lipzen A."/>
            <person name="Chen C."/>
            <person name="Yan M."/>
            <person name="Daum C."/>
            <person name="Ng V."/>
            <person name="Clum A."/>
            <person name="Steindorff A."/>
            <person name="Ohm R.A."/>
            <person name="Martin F."/>
            <person name="Silar P."/>
            <person name="Natvig D.O."/>
            <person name="Lalanne C."/>
            <person name="Gautier V."/>
            <person name="Ament-Velasquez S.L."/>
            <person name="Kruys A."/>
            <person name="Hutchinson M.I."/>
            <person name="Powell A.J."/>
            <person name="Barry K."/>
            <person name="Miller A.N."/>
            <person name="Grigoriev I.V."/>
            <person name="Debuchy R."/>
            <person name="Gladieux P."/>
            <person name="Hiltunen Thoren M."/>
            <person name="Johannesson H."/>
        </authorList>
    </citation>
    <scope>NUCLEOTIDE SEQUENCE</scope>
    <source>
        <strain evidence="3">CBS 314.62</strain>
    </source>
</reference>
<dbReference type="Proteomes" id="UP001270362">
    <property type="component" value="Unassembled WGS sequence"/>
</dbReference>
<protein>
    <recommendedName>
        <fullName evidence="5">Cyanovirin-N domain-containing protein</fullName>
    </recommendedName>
</protein>
<keyword evidence="4" id="KW-1185">Reference proteome</keyword>
<feature type="region of interest" description="Disordered" evidence="1">
    <location>
        <begin position="138"/>
        <end position="161"/>
    </location>
</feature>
<evidence type="ECO:0008006" key="5">
    <source>
        <dbReference type="Google" id="ProtNLM"/>
    </source>
</evidence>
<evidence type="ECO:0000313" key="3">
    <source>
        <dbReference type="EMBL" id="KAK3693908.1"/>
    </source>
</evidence>
<name>A0AAE1CH31_9PEZI</name>
<dbReference type="Gene3D" id="2.30.60.10">
    <property type="entry name" value="Cyanovirin-N"/>
    <property type="match status" value="1"/>
</dbReference>
<feature type="region of interest" description="Disordered" evidence="1">
    <location>
        <begin position="62"/>
        <end position="85"/>
    </location>
</feature>
<dbReference type="SUPFAM" id="SSF51322">
    <property type="entry name" value="Cyanovirin-N"/>
    <property type="match status" value="1"/>
</dbReference>
<organism evidence="3 4">
    <name type="scientific">Podospora appendiculata</name>
    <dbReference type="NCBI Taxonomy" id="314037"/>
    <lineage>
        <taxon>Eukaryota</taxon>
        <taxon>Fungi</taxon>
        <taxon>Dikarya</taxon>
        <taxon>Ascomycota</taxon>
        <taxon>Pezizomycotina</taxon>
        <taxon>Sordariomycetes</taxon>
        <taxon>Sordariomycetidae</taxon>
        <taxon>Sordariales</taxon>
        <taxon>Podosporaceae</taxon>
        <taxon>Podospora</taxon>
    </lineage>
</organism>
<comment type="caution">
    <text evidence="3">The sequence shown here is derived from an EMBL/GenBank/DDBJ whole genome shotgun (WGS) entry which is preliminary data.</text>
</comment>
<feature type="chain" id="PRO_5042253841" description="Cyanovirin-N domain-containing protein" evidence="2">
    <location>
        <begin position="22"/>
        <end position="384"/>
    </location>
</feature>
<dbReference type="EMBL" id="JAULSO010000001">
    <property type="protein sequence ID" value="KAK3693908.1"/>
    <property type="molecule type" value="Genomic_DNA"/>
</dbReference>
<dbReference type="AlphaFoldDB" id="A0AAE1CH31"/>
<evidence type="ECO:0000313" key="4">
    <source>
        <dbReference type="Proteomes" id="UP001270362"/>
    </source>
</evidence>
<evidence type="ECO:0000256" key="1">
    <source>
        <dbReference type="SAM" id="MobiDB-lite"/>
    </source>
</evidence>